<keyword evidence="1" id="KW-1133">Transmembrane helix</keyword>
<evidence type="ECO:0000313" key="2">
    <source>
        <dbReference type="EMBL" id="MBF5060273.1"/>
    </source>
</evidence>
<protein>
    <submittedName>
        <fullName evidence="2">Uncharacterized protein</fullName>
    </submittedName>
</protein>
<dbReference type="Proteomes" id="UP001194714">
    <property type="component" value="Unassembled WGS sequence"/>
</dbReference>
<evidence type="ECO:0000256" key="1">
    <source>
        <dbReference type="SAM" id="Phobius"/>
    </source>
</evidence>
<comment type="caution">
    <text evidence="2">The sequence shown here is derived from an EMBL/GenBank/DDBJ whole genome shotgun (WGS) entry which is preliminary data.</text>
</comment>
<dbReference type="EMBL" id="JAAEJV010000115">
    <property type="protein sequence ID" value="MBF5060273.1"/>
    <property type="molecule type" value="Genomic_DNA"/>
</dbReference>
<proteinExistence type="predicted"/>
<accession>A0ABS0B1I9</accession>
<dbReference type="RefSeq" id="WP_194848584.1">
    <property type="nucleotide sequence ID" value="NZ_JAAEJV010000115.1"/>
</dbReference>
<sequence>MLPPLPKGRGIRIDILMKKVLFGLVLLFIGCIGWDMGHIAYYSHWLTHTCLTTPYTPQKGEELSPIFTQAFTFLDQGSTSEVFVSQDRKTVLKVFLDKNYSSRSRKHIPFLGKLSAKRKELKMKKARYKATINSYALLPKETGMLYYHFSPTDTFHQSITLIDKEGNKRTLDLDRENYLIQRKAIVAWDYIHRHVTQGDLEEARLAIKKLLTFTKLLYDQGIVLIDLQFASNFGFIDGEPTRIDTEHLTFKRSWKTSYQTHLSEQLADFRVWIEECCPSSLLAYFDEKVAAIFQDK</sequence>
<keyword evidence="3" id="KW-1185">Reference proteome</keyword>
<feature type="transmembrane region" description="Helical" evidence="1">
    <location>
        <begin position="20"/>
        <end position="42"/>
    </location>
</feature>
<gene>
    <name evidence="2" type="ORF">NEPTK9_001806</name>
</gene>
<keyword evidence="1" id="KW-0812">Transmembrane</keyword>
<evidence type="ECO:0000313" key="3">
    <source>
        <dbReference type="Proteomes" id="UP001194714"/>
    </source>
</evidence>
<organism evidence="2 3">
    <name type="scientific">Candidatus Neptunichlamydia vexilliferae</name>
    <dbReference type="NCBI Taxonomy" id="1651774"/>
    <lineage>
        <taxon>Bacteria</taxon>
        <taxon>Pseudomonadati</taxon>
        <taxon>Chlamydiota</taxon>
        <taxon>Chlamydiia</taxon>
        <taxon>Parachlamydiales</taxon>
        <taxon>Simkaniaceae</taxon>
        <taxon>Candidatus Neptunichlamydia</taxon>
    </lineage>
</organism>
<reference evidence="2 3" key="1">
    <citation type="submission" date="2020-01" db="EMBL/GenBank/DDBJ databases">
        <title>Draft genome sequence of Cand. Neptunochlamydia vexilliferae K9.</title>
        <authorList>
            <person name="Schulz F."/>
            <person name="Koestlbacher S."/>
            <person name="Wascher F."/>
            <person name="Pizzetti I."/>
            <person name="Horn M."/>
        </authorList>
    </citation>
    <scope>NUCLEOTIDE SEQUENCE [LARGE SCALE GENOMIC DNA]</scope>
    <source>
        <strain evidence="2 3">K9</strain>
    </source>
</reference>
<keyword evidence="1" id="KW-0472">Membrane</keyword>
<name>A0ABS0B1I9_9BACT</name>
<dbReference type="PROSITE" id="PS51257">
    <property type="entry name" value="PROKAR_LIPOPROTEIN"/>
    <property type="match status" value="1"/>
</dbReference>